<reference evidence="4" key="1">
    <citation type="submission" date="2018-10" db="EMBL/GenBank/DDBJ databases">
        <title>Population genomic analysis revealed the cold adaptation of white poplar.</title>
        <authorList>
            <person name="Liu Y.-J."/>
        </authorList>
    </citation>
    <scope>NUCLEOTIDE SEQUENCE [LARGE SCALE GENOMIC DNA]</scope>
    <source>
        <strain evidence="4">PAL-ZL1</strain>
    </source>
</reference>
<dbReference type="SUPFAM" id="SSF53756">
    <property type="entry name" value="UDP-Glycosyltransferase/glycogen phosphorylase"/>
    <property type="match status" value="1"/>
</dbReference>
<evidence type="ECO:0000256" key="2">
    <source>
        <dbReference type="ARBA" id="ARBA00022676"/>
    </source>
</evidence>
<keyword evidence="3 4" id="KW-0808">Transferase</keyword>
<dbReference type="STRING" id="43335.A0A4U5QYB3"/>
<dbReference type="AlphaFoldDB" id="A0A4U5QYB3"/>
<comment type="caution">
    <text evidence="4">The sequence shown here is derived from an EMBL/GenBank/DDBJ whole genome shotgun (WGS) entry which is preliminary data.</text>
</comment>
<gene>
    <name evidence="4" type="ORF">D5086_0000025860</name>
</gene>
<proteinExistence type="inferred from homology"/>
<comment type="similarity">
    <text evidence="1">Belongs to the UDP-glycosyltransferase family.</text>
</comment>
<organism evidence="4">
    <name type="scientific">Populus alba</name>
    <name type="common">White poplar</name>
    <dbReference type="NCBI Taxonomy" id="43335"/>
    <lineage>
        <taxon>Eukaryota</taxon>
        <taxon>Viridiplantae</taxon>
        <taxon>Streptophyta</taxon>
        <taxon>Embryophyta</taxon>
        <taxon>Tracheophyta</taxon>
        <taxon>Spermatophyta</taxon>
        <taxon>Magnoliopsida</taxon>
        <taxon>eudicotyledons</taxon>
        <taxon>Gunneridae</taxon>
        <taxon>Pentapetalae</taxon>
        <taxon>rosids</taxon>
        <taxon>fabids</taxon>
        <taxon>Malpighiales</taxon>
        <taxon>Salicaceae</taxon>
        <taxon>Saliceae</taxon>
        <taxon>Populus</taxon>
    </lineage>
</organism>
<dbReference type="GO" id="GO:0080043">
    <property type="term" value="F:quercetin 3-O-glucosyltransferase activity"/>
    <property type="evidence" value="ECO:0007669"/>
    <property type="project" value="TreeGrafter"/>
</dbReference>
<evidence type="ECO:0000256" key="1">
    <source>
        <dbReference type="ARBA" id="ARBA00009995"/>
    </source>
</evidence>
<dbReference type="PANTHER" id="PTHR11926:SF1494">
    <property type="entry name" value="FLAVONOL 3-O-GLUCOSYLTRANSFERASE UGT76E12-RELATED"/>
    <property type="match status" value="1"/>
</dbReference>
<dbReference type="Pfam" id="PF00201">
    <property type="entry name" value="UDPGT"/>
    <property type="match status" value="1"/>
</dbReference>
<sequence>MEEQPPRHGRVVLVPCPFQGHLNPMLQLGAILHSQGFSITVVHTKFNSPNPSCHHEFTFQPIQDCLSPDEISSGNLVAILLALNCNCKTPFQECMTWMTQQQKPDDRVTCIIYDELMYFAEAAANHLKLSSLILCTTSVATAQSRVAIRQLKEEGCIPWPDSMSQDRVPNLHSLRFKDLPVSIFGVPDNFLDLISQTYNARTSSAVIWNTIDCLEQSSLEQQQRRYRPIPIFPIGPLHKFAPVSSSSLLNEDTSCITWLDKQPCNSVLYISLGSLASIDETEVAEMAWGLANSWQRFLWVVRPGSIPGSEWTESLPEGFREIVGGRGCIVRWAPQKEVLAHPAVGGFWSHCGWNSTLESISEGVPMICTPCFGDQRVNARYASYVWGIGLQLENKLERKEIEMAIRRLMVDSEGEEMRHKAQNLKEKVEICIKEGGSSYNNLKMLLEFMSF</sequence>
<dbReference type="EMBL" id="RCHU01000070">
    <property type="protein sequence ID" value="TKS16293.1"/>
    <property type="molecule type" value="Genomic_DNA"/>
</dbReference>
<name>A0A4U5QYB3_POPAL</name>
<evidence type="ECO:0000256" key="3">
    <source>
        <dbReference type="ARBA" id="ARBA00022679"/>
    </source>
</evidence>
<dbReference type="CDD" id="cd03784">
    <property type="entry name" value="GT1_Gtf-like"/>
    <property type="match status" value="1"/>
</dbReference>
<dbReference type="PANTHER" id="PTHR11926">
    <property type="entry name" value="GLUCOSYL/GLUCURONOSYL TRANSFERASES"/>
    <property type="match status" value="1"/>
</dbReference>
<dbReference type="FunFam" id="3.40.50.2000:FF:000120">
    <property type="entry name" value="UDP-glycosyltransferase 76C1"/>
    <property type="match status" value="1"/>
</dbReference>
<dbReference type="FunFam" id="3.40.50.2000:FF:000040">
    <property type="entry name" value="UDP-glycosyltransferase 76C1"/>
    <property type="match status" value="1"/>
</dbReference>
<keyword evidence="2" id="KW-0328">Glycosyltransferase</keyword>
<evidence type="ECO:0000313" key="4">
    <source>
        <dbReference type="EMBL" id="TKS16293.1"/>
    </source>
</evidence>
<protein>
    <submittedName>
        <fullName evidence="4">UDP-glucoronosyl/UDP-glucosyl transferase family protein</fullName>
    </submittedName>
</protein>
<dbReference type="GO" id="GO:0080044">
    <property type="term" value="F:quercetin 7-O-glucosyltransferase activity"/>
    <property type="evidence" value="ECO:0007669"/>
    <property type="project" value="TreeGrafter"/>
</dbReference>
<dbReference type="InterPro" id="IPR002213">
    <property type="entry name" value="UDP_glucos_trans"/>
</dbReference>
<dbReference type="Gene3D" id="3.40.50.2000">
    <property type="entry name" value="Glycogen Phosphorylase B"/>
    <property type="match status" value="2"/>
</dbReference>
<accession>A0A4U5QYB3</accession>